<organism evidence="2 3">
    <name type="scientific">Arcicella aurantiaca</name>
    <dbReference type="NCBI Taxonomy" id="591202"/>
    <lineage>
        <taxon>Bacteria</taxon>
        <taxon>Pseudomonadati</taxon>
        <taxon>Bacteroidota</taxon>
        <taxon>Cytophagia</taxon>
        <taxon>Cytophagales</taxon>
        <taxon>Flectobacillaceae</taxon>
        <taxon>Arcicella</taxon>
    </lineage>
</organism>
<proteinExistence type="predicted"/>
<dbReference type="InterPro" id="IPR045916">
    <property type="entry name" value="DUF5777"/>
</dbReference>
<evidence type="ECO:0000259" key="1">
    <source>
        <dbReference type="Pfam" id="PF19089"/>
    </source>
</evidence>
<dbReference type="AlphaFoldDB" id="A0A316DWA8"/>
<comment type="caution">
    <text evidence="2">The sequence shown here is derived from an EMBL/GenBank/DDBJ whole genome shotgun (WGS) entry which is preliminary data.</text>
</comment>
<protein>
    <recommendedName>
        <fullName evidence="1">DUF5777 domain-containing protein</fullName>
    </recommendedName>
</protein>
<keyword evidence="3" id="KW-1185">Reference proteome</keyword>
<dbReference type="RefSeq" id="WP_109744166.1">
    <property type="nucleotide sequence ID" value="NZ_QGGO01000021.1"/>
</dbReference>
<evidence type="ECO:0000313" key="3">
    <source>
        <dbReference type="Proteomes" id="UP000245489"/>
    </source>
</evidence>
<dbReference type="Pfam" id="PF19089">
    <property type="entry name" value="DUF5777"/>
    <property type="match status" value="1"/>
</dbReference>
<evidence type="ECO:0000313" key="2">
    <source>
        <dbReference type="EMBL" id="PWK22086.1"/>
    </source>
</evidence>
<feature type="domain" description="DUF5777" evidence="1">
    <location>
        <begin position="40"/>
        <end position="283"/>
    </location>
</feature>
<dbReference type="OrthoDB" id="1117410at2"/>
<dbReference type="Proteomes" id="UP000245489">
    <property type="component" value="Unassembled WGS sequence"/>
</dbReference>
<gene>
    <name evidence="2" type="ORF">LV89_03471</name>
</gene>
<sequence>MKKIITIILLLISGLDIYAQDDLLSMLPDDNASIPVTGTFKATRIISGQSIETVAGHHLEYRVSHRFGPINSGSYQLYGLDQGYIYMGFEYGISDNLMVGLGRSSEQKMLNLFTKMRILKQKTEGGTPISITLMGEAYADMLRYPTEDSRTNLSKYSYMAQALIARKINEKLSLQIMPTFLYRNRNNVHGETNEVISMGIAGRYKFTKRTALVGEYYYVLPNQINTKYKDALSFGFDIETGGHVFSLHFTNSTGMITKQFLAETVDSWADGGVHFGFNLGRSFGLGKKYKGQYKVPVK</sequence>
<reference evidence="2 3" key="1">
    <citation type="submission" date="2018-05" db="EMBL/GenBank/DDBJ databases">
        <title>Genomic Encyclopedia of Archaeal and Bacterial Type Strains, Phase II (KMG-II): from individual species to whole genera.</title>
        <authorList>
            <person name="Goeker M."/>
        </authorList>
    </citation>
    <scope>NUCLEOTIDE SEQUENCE [LARGE SCALE GENOMIC DNA]</scope>
    <source>
        <strain evidence="2 3">DSM 22214</strain>
    </source>
</reference>
<dbReference type="EMBL" id="QGGO01000021">
    <property type="protein sequence ID" value="PWK22086.1"/>
    <property type="molecule type" value="Genomic_DNA"/>
</dbReference>
<name>A0A316DWA8_9BACT</name>
<accession>A0A316DWA8</accession>